<dbReference type="RefSeq" id="WP_270075413.1">
    <property type="nucleotide sequence ID" value="NZ_CP115174.1"/>
</dbReference>
<keyword evidence="3" id="KW-1185">Reference proteome</keyword>
<evidence type="ECO:0000313" key="2">
    <source>
        <dbReference type="EMBL" id="WBO20763.1"/>
    </source>
</evidence>
<organism evidence="2 3">
    <name type="scientific">Sphingomonas abietis</name>
    <dbReference type="NCBI Taxonomy" id="3012344"/>
    <lineage>
        <taxon>Bacteria</taxon>
        <taxon>Pseudomonadati</taxon>
        <taxon>Pseudomonadota</taxon>
        <taxon>Alphaproteobacteria</taxon>
        <taxon>Sphingomonadales</taxon>
        <taxon>Sphingomonadaceae</taxon>
        <taxon>Sphingomonas</taxon>
    </lineage>
</organism>
<dbReference type="InterPro" id="IPR029058">
    <property type="entry name" value="AB_hydrolase_fold"/>
</dbReference>
<dbReference type="InterPro" id="IPR001563">
    <property type="entry name" value="Peptidase_S10"/>
</dbReference>
<name>A0ABY7NHG2_9SPHN</name>
<dbReference type="EMBL" id="CP115174">
    <property type="protein sequence ID" value="WBO20763.1"/>
    <property type="molecule type" value="Genomic_DNA"/>
</dbReference>
<proteinExistence type="predicted"/>
<feature type="signal peptide" evidence="1">
    <location>
        <begin position="1"/>
        <end position="21"/>
    </location>
</feature>
<accession>A0ABY7NHG2</accession>
<sequence length="502" mass="53539">MTRRTGAGCLRAILTATALLAGANGPTALKAQQTEPTLSPLHIEARSAQTLQAPGRQSLGYDAEVGLAPVRSRPGHFDATAGYISYTRPGGTDRPVLFVFNGGPGAASAYLHMGALGPMRAEVPQDPAAALPSDAPVVENRETLLDIADLVFLDPPGTGFSTIAADADRGFYQSVNGDADAVAQLARAWLAAHGRTAAPIFILGESYGTIRAATMAGTLHAQDPGLRLRGVLLLGQALNMIETSQRPGNVVTYPLALPTLAAIACYQHKRPQPCDPAGSAREAAAFGPAYLDALYRGRALDPAERDRIATRLSELTGIAKGYYLAHDLRISKERFRVELLRGEGRVLGRYDARYTAPRPANAGEVVGGDPFSAVSDLYGKAVFGQLKQLGVADPSHYKVIVPVDGAWTYGEGDSPFNDWPFMAQLEKVMTAEPRLRLFVGSGLYDLTTTVGATDYLFAQSSLPPDRFRSEHYPAGHVAYSDDASWHKLMADLRGFILAGAEH</sequence>
<keyword evidence="1" id="KW-0732">Signal</keyword>
<dbReference type="Gene3D" id="3.40.50.1820">
    <property type="entry name" value="alpha/beta hydrolase"/>
    <property type="match status" value="1"/>
</dbReference>
<dbReference type="Pfam" id="PF00450">
    <property type="entry name" value="Peptidase_S10"/>
    <property type="match status" value="1"/>
</dbReference>
<reference evidence="2 3" key="1">
    <citation type="submission" date="2022-12" db="EMBL/GenBank/DDBJ databases">
        <title>Sphingomonas abieness sp. nov., an endophytic bacterium isolated from Abies koreana.</title>
        <authorList>
            <person name="Jiang L."/>
            <person name="Lee J."/>
        </authorList>
    </citation>
    <scope>NUCLEOTIDE SEQUENCE [LARGE SCALE GENOMIC DNA]</scope>
    <source>
        <strain evidence="3">PAMB 00755</strain>
    </source>
</reference>
<evidence type="ECO:0000256" key="1">
    <source>
        <dbReference type="SAM" id="SignalP"/>
    </source>
</evidence>
<evidence type="ECO:0000313" key="3">
    <source>
        <dbReference type="Proteomes" id="UP001210865"/>
    </source>
</evidence>
<feature type="chain" id="PRO_5046762197" evidence="1">
    <location>
        <begin position="22"/>
        <end position="502"/>
    </location>
</feature>
<gene>
    <name evidence="2" type="ORF">PBT88_11110</name>
</gene>
<protein>
    <submittedName>
        <fullName evidence="2">Septum formation initiator</fullName>
    </submittedName>
</protein>
<dbReference type="SUPFAM" id="SSF53474">
    <property type="entry name" value="alpha/beta-Hydrolases"/>
    <property type="match status" value="1"/>
</dbReference>
<dbReference type="Proteomes" id="UP001210865">
    <property type="component" value="Chromosome"/>
</dbReference>